<dbReference type="EMBL" id="KK549731">
    <property type="protein sequence ID" value="KFP33415.1"/>
    <property type="molecule type" value="Genomic_DNA"/>
</dbReference>
<sequence>LGSTLHLFTAGHILSGAAEGEGKELKVWASAGSSAVLPCHLSPRKLWKSWKQL</sequence>
<reference evidence="1 2" key="1">
    <citation type="submission" date="2014-04" db="EMBL/GenBank/DDBJ databases">
        <title>Genome evolution of avian class.</title>
        <authorList>
            <person name="Zhang G."/>
            <person name="Li C."/>
        </authorList>
    </citation>
    <scope>NUCLEOTIDE SEQUENCE [LARGE SCALE GENOMIC DNA]</scope>
    <source>
        <strain evidence="1">BGI_N325</strain>
    </source>
</reference>
<accession>A0A091K8R7</accession>
<organism evidence="1 2">
    <name type="scientific">Colius striatus</name>
    <name type="common">Speckled mousebird</name>
    <dbReference type="NCBI Taxonomy" id="57412"/>
    <lineage>
        <taxon>Eukaryota</taxon>
        <taxon>Metazoa</taxon>
        <taxon>Chordata</taxon>
        <taxon>Craniata</taxon>
        <taxon>Vertebrata</taxon>
        <taxon>Euteleostomi</taxon>
        <taxon>Archelosauria</taxon>
        <taxon>Archosauria</taxon>
        <taxon>Dinosauria</taxon>
        <taxon>Saurischia</taxon>
        <taxon>Theropoda</taxon>
        <taxon>Coelurosauria</taxon>
        <taxon>Aves</taxon>
        <taxon>Neognathae</taxon>
        <taxon>Neoaves</taxon>
        <taxon>Telluraves</taxon>
        <taxon>Coraciimorphae</taxon>
        <taxon>Coliiformes</taxon>
        <taxon>Coliidae</taxon>
        <taxon>Colius</taxon>
    </lineage>
</organism>
<dbReference type="Proteomes" id="UP000053615">
    <property type="component" value="Unassembled WGS sequence"/>
</dbReference>
<evidence type="ECO:0000313" key="1">
    <source>
        <dbReference type="EMBL" id="KFP33415.1"/>
    </source>
</evidence>
<evidence type="ECO:0000313" key="2">
    <source>
        <dbReference type="Proteomes" id="UP000053615"/>
    </source>
</evidence>
<proteinExistence type="predicted"/>
<feature type="non-terminal residue" evidence="1">
    <location>
        <position position="53"/>
    </location>
</feature>
<keyword evidence="2" id="KW-1185">Reference proteome</keyword>
<gene>
    <name evidence="1" type="ORF">N325_00899</name>
</gene>
<protein>
    <submittedName>
        <fullName evidence="1">Uncharacterized protein</fullName>
    </submittedName>
</protein>
<dbReference type="AlphaFoldDB" id="A0A091K8R7"/>
<feature type="non-terminal residue" evidence="1">
    <location>
        <position position="1"/>
    </location>
</feature>
<name>A0A091K8R7_COLST</name>